<dbReference type="SMART" id="SM00847">
    <property type="entry name" value="HA2"/>
    <property type="match status" value="1"/>
</dbReference>
<dbReference type="InterPro" id="IPR048333">
    <property type="entry name" value="HA2_WH"/>
</dbReference>
<dbReference type="GO" id="GO:0003676">
    <property type="term" value="F:nucleic acid binding"/>
    <property type="evidence" value="ECO:0007669"/>
    <property type="project" value="InterPro"/>
</dbReference>
<keyword evidence="1" id="KW-0547">Nucleotide-binding</keyword>
<dbReference type="InterPro" id="IPR014001">
    <property type="entry name" value="Helicase_ATP-bd"/>
</dbReference>
<evidence type="ECO:0000313" key="9">
    <source>
        <dbReference type="Proteomes" id="UP000238823"/>
    </source>
</evidence>
<dbReference type="NCBIfam" id="TIGR01970">
    <property type="entry name" value="DEAH_box_HrpB"/>
    <property type="match status" value="1"/>
</dbReference>
<dbReference type="InterPro" id="IPR013689">
    <property type="entry name" value="RNA_helicase_ATP-dep_HrpB_C"/>
</dbReference>
<organism evidence="8 9">
    <name type="scientific">Enhygromyxa salina</name>
    <dbReference type="NCBI Taxonomy" id="215803"/>
    <lineage>
        <taxon>Bacteria</taxon>
        <taxon>Pseudomonadati</taxon>
        <taxon>Myxococcota</taxon>
        <taxon>Polyangia</taxon>
        <taxon>Nannocystales</taxon>
        <taxon>Nannocystaceae</taxon>
        <taxon>Enhygromyxa</taxon>
    </lineage>
</organism>
<evidence type="ECO:0000313" key="8">
    <source>
        <dbReference type="EMBL" id="PRQ08783.1"/>
    </source>
</evidence>
<dbReference type="EMBL" id="PVNL01000035">
    <property type="protein sequence ID" value="PRQ08783.1"/>
    <property type="molecule type" value="Genomic_DNA"/>
</dbReference>
<evidence type="ECO:0000256" key="4">
    <source>
        <dbReference type="ARBA" id="ARBA00022840"/>
    </source>
</evidence>
<evidence type="ECO:0000259" key="6">
    <source>
        <dbReference type="PROSITE" id="PS51192"/>
    </source>
</evidence>
<dbReference type="Gene3D" id="1.20.120.1080">
    <property type="match status" value="1"/>
</dbReference>
<dbReference type="PROSITE" id="PS51194">
    <property type="entry name" value="HELICASE_CTER"/>
    <property type="match status" value="1"/>
</dbReference>
<dbReference type="SUPFAM" id="SSF52540">
    <property type="entry name" value="P-loop containing nucleoside triphosphate hydrolases"/>
    <property type="match status" value="1"/>
</dbReference>
<feature type="domain" description="Helicase C-terminal" evidence="7">
    <location>
        <begin position="223"/>
        <end position="391"/>
    </location>
</feature>
<evidence type="ECO:0000256" key="1">
    <source>
        <dbReference type="ARBA" id="ARBA00022741"/>
    </source>
</evidence>
<dbReference type="Pfam" id="PF00270">
    <property type="entry name" value="DEAD"/>
    <property type="match status" value="1"/>
</dbReference>
<reference evidence="8 9" key="1">
    <citation type="submission" date="2018-03" db="EMBL/GenBank/DDBJ databases">
        <title>Draft Genome Sequences of the Obligatory Marine Myxobacteria Enhygromyxa salina SWB007.</title>
        <authorList>
            <person name="Poehlein A."/>
            <person name="Moghaddam J.A."/>
            <person name="Harms H."/>
            <person name="Alanjari M."/>
            <person name="Koenig G.M."/>
            <person name="Daniel R."/>
            <person name="Schaeberle T.F."/>
        </authorList>
    </citation>
    <scope>NUCLEOTIDE SEQUENCE [LARGE SCALE GENOMIC DNA]</scope>
    <source>
        <strain evidence="8 9">SWB007</strain>
    </source>
</reference>
<dbReference type="AlphaFoldDB" id="A0A2S9YUM1"/>
<dbReference type="Gene3D" id="3.40.50.300">
    <property type="entry name" value="P-loop containing nucleotide triphosphate hydrolases"/>
    <property type="match status" value="2"/>
</dbReference>
<comment type="caution">
    <text evidence="8">The sequence shown here is derived from an EMBL/GenBank/DDBJ whole genome shotgun (WGS) entry which is preliminary data.</text>
</comment>
<accession>A0A2S9YUM1</accession>
<keyword evidence="3 8" id="KW-0347">Helicase</keyword>
<dbReference type="InterPro" id="IPR011545">
    <property type="entry name" value="DEAD/DEAH_box_helicase_dom"/>
</dbReference>
<dbReference type="PROSITE" id="PS51192">
    <property type="entry name" value="HELICASE_ATP_BIND_1"/>
    <property type="match status" value="1"/>
</dbReference>
<feature type="domain" description="Helicase ATP-binding" evidence="6">
    <location>
        <begin position="28"/>
        <end position="191"/>
    </location>
</feature>
<keyword evidence="4" id="KW-0067">ATP-binding</keyword>
<dbReference type="PIRSF" id="PIRSF005496">
    <property type="entry name" value="ATP_hel_hrpB"/>
    <property type="match status" value="1"/>
</dbReference>
<dbReference type="GO" id="GO:0016787">
    <property type="term" value="F:hydrolase activity"/>
    <property type="evidence" value="ECO:0007669"/>
    <property type="project" value="UniProtKB-KW"/>
</dbReference>
<dbReference type="Pfam" id="PF08482">
    <property type="entry name" value="HrpB_C"/>
    <property type="match status" value="1"/>
</dbReference>
<dbReference type="Pfam" id="PF04408">
    <property type="entry name" value="WHD_HA2"/>
    <property type="match status" value="1"/>
</dbReference>
<dbReference type="InterPro" id="IPR010225">
    <property type="entry name" value="HrpB"/>
</dbReference>
<proteinExistence type="predicted"/>
<dbReference type="Pfam" id="PF00271">
    <property type="entry name" value="Helicase_C"/>
    <property type="match status" value="1"/>
</dbReference>
<dbReference type="GO" id="GO:0003724">
    <property type="term" value="F:RNA helicase activity"/>
    <property type="evidence" value="ECO:0007669"/>
    <property type="project" value="UniProtKB-EC"/>
</dbReference>
<name>A0A2S9YUM1_9BACT</name>
<evidence type="ECO:0000256" key="2">
    <source>
        <dbReference type="ARBA" id="ARBA00022801"/>
    </source>
</evidence>
<protein>
    <submittedName>
        <fullName evidence="8">ATP-dependent RNA helicase HrpB</fullName>
        <ecNumber evidence="8">3.6.4.13</ecNumber>
    </submittedName>
</protein>
<evidence type="ECO:0000256" key="3">
    <source>
        <dbReference type="ARBA" id="ARBA00022806"/>
    </source>
</evidence>
<dbReference type="PANTHER" id="PTHR43519:SF1">
    <property type="entry name" value="ATP-DEPENDENT RNA HELICASE HRPB"/>
    <property type="match status" value="1"/>
</dbReference>
<gene>
    <name evidence="8" type="primary">hrpB</name>
    <name evidence="8" type="ORF">ENSA7_14150</name>
</gene>
<dbReference type="InterPro" id="IPR027417">
    <property type="entry name" value="P-loop_NTPase"/>
</dbReference>
<dbReference type="SMART" id="SM00487">
    <property type="entry name" value="DEXDc"/>
    <property type="match status" value="1"/>
</dbReference>
<dbReference type="GO" id="GO:0005524">
    <property type="term" value="F:ATP binding"/>
    <property type="evidence" value="ECO:0007669"/>
    <property type="project" value="UniProtKB-KW"/>
</dbReference>
<evidence type="ECO:0000256" key="5">
    <source>
        <dbReference type="SAM" id="MobiDB-lite"/>
    </source>
</evidence>
<keyword evidence="2 8" id="KW-0378">Hydrolase</keyword>
<dbReference type="InterPro" id="IPR007502">
    <property type="entry name" value="Helicase-assoc_dom"/>
</dbReference>
<dbReference type="InterPro" id="IPR001650">
    <property type="entry name" value="Helicase_C-like"/>
</dbReference>
<feature type="region of interest" description="Disordered" evidence="5">
    <location>
        <begin position="855"/>
        <end position="878"/>
    </location>
</feature>
<evidence type="ECO:0000259" key="7">
    <source>
        <dbReference type="PROSITE" id="PS51194"/>
    </source>
</evidence>
<dbReference type="PANTHER" id="PTHR43519">
    <property type="entry name" value="ATP-DEPENDENT RNA HELICASE HRPB"/>
    <property type="match status" value="1"/>
</dbReference>
<sequence length="878" mass="95234">MGLWCAAVAAKLDVLAGELPISAILPELLDVVRERNVVIEAPPGAGKTTVIPATLLERGAVGRGQILVLQPRRLAARLSALRTAALLGEGVGGRVGYRVRFDHAGDANTRLWFMTEGVLVRRLRDDPELAGVDAVILDEFHERHLDGDLLLALLRRQQLLGSPLRLLAMSATLDAEPVARFLDAARLRTEGRSFAVELEHRSPRSRHGELPLERRVAGAVRDLIERGLIGHAATQPGHALVFLPGAREIQACARECATLAERAGLELVTLHGQLPRAQQDHAVAPSDTSKLILSTNVAETSITIDGVVAVIDSGLARIADFDPGSGLPRVSLGPISRASAAQRAGRAGRTRPGLCIRLYGQHDHDHRPEHQLPELRRLDLAGPVLELAAAGVHAPDSFEWLEAPAPAALAVARELLISLGAIDEHGQLTGLGRAMLSFPLHPRLARLLVAGLEHGVGELAAAAAALLAERPLRRPGPARSCDADILDEIELLEGRRGSASHRLDPSVRAALERAIKQLRSMLGRAGATIKGPRVRPKTAEQREVALRQALLAAHPDRVATVRVDEHDRRTLVFAFGGSAELSSDSGVRTAGWVIALRNEERREGTRRRAVVHSAAAIEPEWLIDLFPDAVTDAQELRFDAARERVVGESALRYGKLTIERSAMPKLPEAAASEVLLAAARDVGAARFCRSRDADGTQQLTQLRLRARFINTQRPEFPLLDDALIDEVLASACVGLSSFAELEQLGLLARWSTELGARAGDHRALDRLAPTRVTLPGGRRLTVNYEPDRAPWVGSRLQDFFGMPAGPRVLDGAVAVVLHLRAPNRHDVAVTSDLSSFWREHYPAIRTQLSRRYPKHAWPDDPLRATPPASSTGGRRRRK</sequence>
<dbReference type="CDD" id="cd18791">
    <property type="entry name" value="SF2_C_RHA"/>
    <property type="match status" value="1"/>
</dbReference>
<dbReference type="SMART" id="SM00490">
    <property type="entry name" value="HELICc"/>
    <property type="match status" value="1"/>
</dbReference>
<dbReference type="EC" id="3.6.4.13" evidence="8"/>
<dbReference type="Proteomes" id="UP000238823">
    <property type="component" value="Unassembled WGS sequence"/>
</dbReference>